<dbReference type="RefSeq" id="XP_007673379.1">
    <property type="nucleotide sequence ID" value="XM_007675189.1"/>
</dbReference>
<dbReference type="AlphaFoldDB" id="M2MSP6"/>
<name>M2MSP6_BAUPA</name>
<dbReference type="KEGG" id="bcom:BAUCODRAFT_354435"/>
<proteinExistence type="predicted"/>
<evidence type="ECO:0000313" key="2">
    <source>
        <dbReference type="Proteomes" id="UP000011761"/>
    </source>
</evidence>
<dbReference type="HOGENOM" id="CLU_2276957_0_0_1"/>
<accession>M2MSP6</accession>
<dbReference type="Proteomes" id="UP000011761">
    <property type="component" value="Unassembled WGS sequence"/>
</dbReference>
<organism evidence="1 2">
    <name type="scientific">Baudoinia panamericana (strain UAMH 10762)</name>
    <name type="common">Angels' share fungus</name>
    <name type="synonym">Baudoinia compniacensis (strain UAMH 10762)</name>
    <dbReference type="NCBI Taxonomy" id="717646"/>
    <lineage>
        <taxon>Eukaryota</taxon>
        <taxon>Fungi</taxon>
        <taxon>Dikarya</taxon>
        <taxon>Ascomycota</taxon>
        <taxon>Pezizomycotina</taxon>
        <taxon>Dothideomycetes</taxon>
        <taxon>Dothideomycetidae</taxon>
        <taxon>Mycosphaerellales</taxon>
        <taxon>Teratosphaeriaceae</taxon>
        <taxon>Baudoinia</taxon>
    </lineage>
</organism>
<reference evidence="1 2" key="1">
    <citation type="journal article" date="2012" name="PLoS Pathog.">
        <title>Diverse lifestyles and strategies of plant pathogenesis encoded in the genomes of eighteen Dothideomycetes fungi.</title>
        <authorList>
            <person name="Ohm R.A."/>
            <person name="Feau N."/>
            <person name="Henrissat B."/>
            <person name="Schoch C.L."/>
            <person name="Horwitz B.A."/>
            <person name="Barry K.W."/>
            <person name="Condon B.J."/>
            <person name="Copeland A.C."/>
            <person name="Dhillon B."/>
            <person name="Glaser F."/>
            <person name="Hesse C.N."/>
            <person name="Kosti I."/>
            <person name="LaButti K."/>
            <person name="Lindquist E.A."/>
            <person name="Lucas S."/>
            <person name="Salamov A.A."/>
            <person name="Bradshaw R.E."/>
            <person name="Ciuffetti L."/>
            <person name="Hamelin R.C."/>
            <person name="Kema G.H.J."/>
            <person name="Lawrence C."/>
            <person name="Scott J.A."/>
            <person name="Spatafora J.W."/>
            <person name="Turgeon B.G."/>
            <person name="de Wit P.J.G.M."/>
            <person name="Zhong S."/>
            <person name="Goodwin S.B."/>
            <person name="Grigoriev I.V."/>
        </authorList>
    </citation>
    <scope>NUCLEOTIDE SEQUENCE [LARGE SCALE GENOMIC DNA]</scope>
    <source>
        <strain evidence="1 2">UAMH 10762</strain>
    </source>
</reference>
<evidence type="ECO:0000313" key="1">
    <source>
        <dbReference type="EMBL" id="EMC99901.1"/>
    </source>
</evidence>
<dbReference type="GeneID" id="19112698"/>
<sequence length="102" mass="11548">MVPRTGTYPFLLTAPHLAVEYNRRSPSRLHCSISTSCPCFMLQHDANAGLPSSERCRSRQLATISRPPSYCWFTRSHGAAARSRFQSKNFLLCLHALALRLR</sequence>
<keyword evidence="2" id="KW-1185">Reference proteome</keyword>
<protein>
    <submittedName>
        <fullName evidence="1">Uncharacterized protein</fullName>
    </submittedName>
</protein>
<dbReference type="EMBL" id="KB445551">
    <property type="protein sequence ID" value="EMC99901.1"/>
    <property type="molecule type" value="Genomic_DNA"/>
</dbReference>
<gene>
    <name evidence="1" type="ORF">BAUCODRAFT_354435</name>
</gene>